<name>A0A102HN98_9BURK</name>
<dbReference type="PROSITE" id="PS51371">
    <property type="entry name" value="CBS"/>
    <property type="match status" value="2"/>
</dbReference>
<dbReference type="InterPro" id="IPR000644">
    <property type="entry name" value="CBS_dom"/>
</dbReference>
<accession>A0A102HN98</accession>
<dbReference type="Pfam" id="PF00571">
    <property type="entry name" value="CBS"/>
    <property type="match status" value="2"/>
</dbReference>
<dbReference type="PANTHER" id="PTHR43080:SF2">
    <property type="entry name" value="CBS DOMAIN-CONTAINING PROTEIN"/>
    <property type="match status" value="1"/>
</dbReference>
<dbReference type="InterPro" id="IPR051257">
    <property type="entry name" value="Diverse_CBS-Domain"/>
</dbReference>
<protein>
    <submittedName>
        <fullName evidence="2">Uncharacterized protein</fullName>
    </submittedName>
</protein>
<reference evidence="2 3" key="1">
    <citation type="submission" date="2015-11" db="EMBL/GenBank/DDBJ databases">
        <title>Expanding the genomic diversity of Burkholderia species for the development of highly accurate diagnostics.</title>
        <authorList>
            <person name="Sahl J."/>
            <person name="Keim P."/>
            <person name="Wagner D."/>
        </authorList>
    </citation>
    <scope>NUCLEOTIDE SEQUENCE [LARGE SCALE GENOMIC DNA]</scope>
    <source>
        <strain evidence="2 3">RF32-BP4</strain>
    </source>
</reference>
<evidence type="ECO:0000313" key="2">
    <source>
        <dbReference type="EMBL" id="KUZ93630.1"/>
    </source>
</evidence>
<dbReference type="PANTHER" id="PTHR43080">
    <property type="entry name" value="CBS DOMAIN-CONTAINING PROTEIN CBSX3, MITOCHONDRIAL"/>
    <property type="match status" value="1"/>
</dbReference>
<dbReference type="EMBL" id="LOTN01000016">
    <property type="protein sequence ID" value="KUZ93630.1"/>
    <property type="molecule type" value="Genomic_DNA"/>
</dbReference>
<dbReference type="Gene3D" id="3.10.580.10">
    <property type="entry name" value="CBS-domain"/>
    <property type="match status" value="1"/>
</dbReference>
<evidence type="ECO:0000256" key="1">
    <source>
        <dbReference type="ARBA" id="ARBA00023122"/>
    </source>
</evidence>
<dbReference type="Proteomes" id="UP000065521">
    <property type="component" value="Unassembled WGS sequence"/>
</dbReference>
<keyword evidence="1" id="KW-0129">CBS domain</keyword>
<dbReference type="RefSeq" id="WP_059632016.1">
    <property type="nucleotide sequence ID" value="NZ_CABVPQ010000001.1"/>
</dbReference>
<evidence type="ECO:0000313" key="3">
    <source>
        <dbReference type="Proteomes" id="UP000065521"/>
    </source>
</evidence>
<proteinExistence type="predicted"/>
<sequence length="144" mass="15907">MHRVKEVMSKDVVHVAPSDSIRHAAQLMARYDVGALPVCDDGRLVGIVTDRDVAVRAVCAGKPPATRIREVASGPIEFCCEDDALDEIQRYMADAQLRRMPVLDRDKRLVGMLSLGDIATRRTDGASHEEVANTLERVSQPKRT</sequence>
<dbReference type="AlphaFoldDB" id="A0A102HN98"/>
<dbReference type="CDD" id="cd04622">
    <property type="entry name" value="CBS_pair_HRP1_like"/>
    <property type="match status" value="1"/>
</dbReference>
<dbReference type="InterPro" id="IPR046342">
    <property type="entry name" value="CBS_dom_sf"/>
</dbReference>
<gene>
    <name evidence="2" type="ORF">WI38_08525</name>
</gene>
<dbReference type="SUPFAM" id="SSF54631">
    <property type="entry name" value="CBS-domain pair"/>
    <property type="match status" value="1"/>
</dbReference>
<comment type="caution">
    <text evidence="2">The sequence shown here is derived from an EMBL/GenBank/DDBJ whole genome shotgun (WGS) entry which is preliminary data.</text>
</comment>
<dbReference type="SMART" id="SM00116">
    <property type="entry name" value="CBS"/>
    <property type="match status" value="2"/>
</dbReference>
<organism evidence="2 3">
    <name type="scientific">Burkholderia ubonensis</name>
    <dbReference type="NCBI Taxonomy" id="101571"/>
    <lineage>
        <taxon>Bacteria</taxon>
        <taxon>Pseudomonadati</taxon>
        <taxon>Pseudomonadota</taxon>
        <taxon>Betaproteobacteria</taxon>
        <taxon>Burkholderiales</taxon>
        <taxon>Burkholderiaceae</taxon>
        <taxon>Burkholderia</taxon>
        <taxon>Burkholderia cepacia complex</taxon>
    </lineage>
</organism>